<protein>
    <recommendedName>
        <fullName evidence="1">MAE-28990/MAE-18760-like HEPN domain-containing protein</fullName>
    </recommendedName>
</protein>
<evidence type="ECO:0000259" key="1">
    <source>
        <dbReference type="Pfam" id="PF18737"/>
    </source>
</evidence>
<dbReference type="InterPro" id="IPR040788">
    <property type="entry name" value="HEPN_MAE_28990"/>
</dbReference>
<gene>
    <name evidence="2" type="ORF">CDG68_13620</name>
</gene>
<organism evidence="2 3">
    <name type="scientific">Acinetobacter wuhouensis</name>
    <dbReference type="NCBI Taxonomy" id="1879050"/>
    <lineage>
        <taxon>Bacteria</taxon>
        <taxon>Pseudomonadati</taxon>
        <taxon>Pseudomonadota</taxon>
        <taxon>Gammaproteobacteria</taxon>
        <taxon>Moraxellales</taxon>
        <taxon>Moraxellaceae</taxon>
        <taxon>Acinetobacter</taxon>
    </lineage>
</organism>
<proteinExistence type="predicted"/>
<evidence type="ECO:0000313" key="2">
    <source>
        <dbReference type="EMBL" id="AYO54621.1"/>
    </source>
</evidence>
<name>A0A3G2T3G2_9GAMM</name>
<dbReference type="Proteomes" id="UP000279962">
    <property type="component" value="Chromosome"/>
</dbReference>
<dbReference type="EMBL" id="CP033133">
    <property type="protein sequence ID" value="AYO54621.1"/>
    <property type="molecule type" value="Genomic_DNA"/>
</dbReference>
<accession>A0A3G2T3G2</accession>
<dbReference type="Pfam" id="PF18737">
    <property type="entry name" value="HEPN_MAE_28990"/>
    <property type="match status" value="1"/>
</dbReference>
<evidence type="ECO:0000313" key="3">
    <source>
        <dbReference type="Proteomes" id="UP000279962"/>
    </source>
</evidence>
<sequence length="325" mass="37620">MKNIIDDFLLIYQTFHNELQKVISFIDEQKKPDSKYSQYRELIYTSIISRTYSLWEDYIKTLAYKSYVLGKDKISDDEILSAIPVHEFPSYALKDSISFDSTNQKLILSLSKDICTFTGKNIDLTILARLFKRFKINIDLSNFNNPSTAVSFSLDTVVTDKTINFQENLDNENKAKNIVKAFIFLRNSLSHSNDIVTFLNLDSLSMIVNYFVDLSNYICEEVIKKTITFLKTDYLKRIGTISRHLTNLKVIVIDITTITPFDKSYYLYMFNNEDACVSILKINAIQVNKQEIEKIEMQTDIGINYQPLLKNSETPGQHKDIYLAA</sequence>
<dbReference type="AlphaFoldDB" id="A0A3G2T3G2"/>
<reference evidence="2 3" key="1">
    <citation type="submission" date="2018-10" db="EMBL/GenBank/DDBJ databases">
        <title>The complete genome of Acinetobacter wuhouensis strain WCHAW010062.</title>
        <authorList>
            <person name="Hu Y."/>
            <person name="Long H."/>
            <person name="Feng Y."/>
            <person name="Zong Z."/>
        </authorList>
    </citation>
    <scope>NUCLEOTIDE SEQUENCE [LARGE SCALE GENOMIC DNA]</scope>
    <source>
        <strain evidence="2 3">WCHAW010062</strain>
    </source>
</reference>
<dbReference type="RefSeq" id="WP_087551730.1">
    <property type="nucleotide sequence ID" value="NZ_CP033133.1"/>
</dbReference>
<feature type="domain" description="MAE-28990/MAE-18760-like HEPN" evidence="1">
    <location>
        <begin position="18"/>
        <end position="206"/>
    </location>
</feature>